<evidence type="ECO:0000256" key="2">
    <source>
        <dbReference type="ARBA" id="ARBA00029447"/>
    </source>
</evidence>
<dbReference type="PANTHER" id="PTHR43531">
    <property type="entry name" value="PROTEIN ICFG"/>
    <property type="match status" value="1"/>
</dbReference>
<feature type="transmembrane region" description="Helical" evidence="4">
    <location>
        <begin position="314"/>
        <end position="332"/>
    </location>
</feature>
<dbReference type="GO" id="GO:0007165">
    <property type="term" value="P:signal transduction"/>
    <property type="evidence" value="ECO:0007669"/>
    <property type="project" value="UniProtKB-KW"/>
</dbReference>
<dbReference type="InterPro" id="IPR013587">
    <property type="entry name" value="Nitrate/nitrite_sensing"/>
</dbReference>
<dbReference type="SMART" id="SM00283">
    <property type="entry name" value="MA"/>
    <property type="match status" value="1"/>
</dbReference>
<sequence length="728" mass="79169">MRLKDVPVGLRLVATLLIPTVLLVLVAQDQLRASWGRYTHMYELRDAAKEIEIVSNFIHALQIERGTTAGFLGSGGTMMADAMRKARMTSHDIHEVFESVEDRIEQAGDQYATPLMQRVDPMTHEGLANIRKNVDALAATPQEAFTFYSELIEGLLAMAVSLHHGVDDMAIATPLSDFTMLLHAKEFAGQERGLGAGAIAAGHFSLEHYFLFAELGGKEDALIDLYYEGVEPVFADDARKRLAASREAMVEMRHAMIRNGEMTDLSRFDPGEWFEIATTRISVLRDLAQETIHRIEDKAAALGDEAYANFVQRALIALFVTILVGGVTFVLARSISNPLRALSQSLKALLEESSELTGVDGTRKDEFGEMARTVQDIIAQTEERVLREAEEEAGRLAERERVRAATDAERAETAAASLKAVNELGKALQSLSEGDLSYRIKTHFAEMFEPLRLNFNRSLDALENAMGGVAEVSGALRSNTDELHVAADDLAWRTEQQAASLEETAAALAEITQTVSESTKRAEHAGQLIAQTASQAEQSSAIVRATVEAIQAIAASSEDITRFVVVIDEIAFQTNLLALNAGVEAARAGESGRGFAVVASEVRELAQRSADAAKQIKDLTSRSVTEVSNGVSLSEKTGSALSGILERVETVHNEMEALVSSARSQATALVETKQAIFQMDQTTQQNAAMVEQTTAATTNLAEQTRMLDARVAGFKLSRRQSLGRDMAA</sequence>
<protein>
    <submittedName>
        <fullName evidence="7">Methyl-accepting chemotaxis protein</fullName>
    </submittedName>
</protein>
<keyword evidence="1" id="KW-0145">Chemotaxis</keyword>
<dbReference type="Pfam" id="PF00015">
    <property type="entry name" value="MCPsignal"/>
    <property type="match status" value="1"/>
</dbReference>
<dbReference type="Proteomes" id="UP000192656">
    <property type="component" value="Unassembled WGS sequence"/>
</dbReference>
<dbReference type="PROSITE" id="PS50885">
    <property type="entry name" value="HAMP"/>
    <property type="match status" value="2"/>
</dbReference>
<keyword evidence="8" id="KW-1185">Reference proteome</keyword>
<evidence type="ECO:0000256" key="4">
    <source>
        <dbReference type="SAM" id="Phobius"/>
    </source>
</evidence>
<keyword evidence="3" id="KW-0807">Transducer</keyword>
<dbReference type="InterPro" id="IPR004090">
    <property type="entry name" value="Chemotax_Me-accpt_rcpt"/>
</dbReference>
<feature type="domain" description="HAMP" evidence="6">
    <location>
        <begin position="415"/>
        <end position="467"/>
    </location>
</feature>
<dbReference type="PRINTS" id="PR00260">
    <property type="entry name" value="CHEMTRNSDUCR"/>
</dbReference>
<keyword evidence="4" id="KW-0472">Membrane</keyword>
<dbReference type="SUPFAM" id="SSF58104">
    <property type="entry name" value="Methyl-accepting chemotaxis protein (MCP) signaling domain"/>
    <property type="match status" value="1"/>
</dbReference>
<evidence type="ECO:0000259" key="6">
    <source>
        <dbReference type="PROSITE" id="PS50885"/>
    </source>
</evidence>
<proteinExistence type="inferred from homology"/>
<dbReference type="GO" id="GO:0004888">
    <property type="term" value="F:transmembrane signaling receptor activity"/>
    <property type="evidence" value="ECO:0007669"/>
    <property type="project" value="InterPro"/>
</dbReference>
<evidence type="ECO:0000313" key="7">
    <source>
        <dbReference type="EMBL" id="SMC33463.1"/>
    </source>
</evidence>
<reference evidence="7 8" key="1">
    <citation type="submission" date="2017-04" db="EMBL/GenBank/DDBJ databases">
        <authorList>
            <person name="Afonso C.L."/>
            <person name="Miller P.J."/>
            <person name="Scott M.A."/>
            <person name="Spackman E."/>
            <person name="Goraichik I."/>
            <person name="Dimitrov K.M."/>
            <person name="Suarez D.L."/>
            <person name="Swayne D.E."/>
        </authorList>
    </citation>
    <scope>NUCLEOTIDE SEQUENCE [LARGE SCALE GENOMIC DNA]</scope>
    <source>
        <strain evidence="7 8">CGMCC 1.10972</strain>
    </source>
</reference>
<accession>A0A1W1YBE2</accession>
<dbReference type="GO" id="GO:0006935">
    <property type="term" value="P:chemotaxis"/>
    <property type="evidence" value="ECO:0007669"/>
    <property type="project" value="UniProtKB-KW"/>
</dbReference>
<dbReference type="InterPro" id="IPR051310">
    <property type="entry name" value="MCP_chemotaxis"/>
</dbReference>
<dbReference type="PROSITE" id="PS50111">
    <property type="entry name" value="CHEMOTAXIS_TRANSDUC_2"/>
    <property type="match status" value="1"/>
</dbReference>
<gene>
    <name evidence="7" type="ORF">SAMN06297251_101130</name>
</gene>
<dbReference type="InterPro" id="IPR003660">
    <property type="entry name" value="HAMP_dom"/>
</dbReference>
<dbReference type="RefSeq" id="WP_170923121.1">
    <property type="nucleotide sequence ID" value="NZ_FWXR01000001.1"/>
</dbReference>
<evidence type="ECO:0000313" key="8">
    <source>
        <dbReference type="Proteomes" id="UP000192656"/>
    </source>
</evidence>
<dbReference type="InterPro" id="IPR004089">
    <property type="entry name" value="MCPsignal_dom"/>
</dbReference>
<comment type="similarity">
    <text evidence="2">Belongs to the methyl-accepting chemotaxis (MCP) protein family.</text>
</comment>
<name>A0A1W1YBE2_9HYPH</name>
<dbReference type="Gene3D" id="6.10.340.10">
    <property type="match status" value="1"/>
</dbReference>
<dbReference type="AlphaFoldDB" id="A0A1W1YBE2"/>
<dbReference type="EMBL" id="FWXR01000001">
    <property type="protein sequence ID" value="SMC33463.1"/>
    <property type="molecule type" value="Genomic_DNA"/>
</dbReference>
<dbReference type="GO" id="GO:0016020">
    <property type="term" value="C:membrane"/>
    <property type="evidence" value="ECO:0007669"/>
    <property type="project" value="InterPro"/>
</dbReference>
<dbReference type="Pfam" id="PF08376">
    <property type="entry name" value="NIT"/>
    <property type="match status" value="1"/>
</dbReference>
<feature type="domain" description="HAMP" evidence="6">
    <location>
        <begin position="333"/>
        <end position="386"/>
    </location>
</feature>
<dbReference type="Gene3D" id="1.10.287.950">
    <property type="entry name" value="Methyl-accepting chemotaxis protein"/>
    <property type="match status" value="1"/>
</dbReference>
<evidence type="ECO:0000256" key="1">
    <source>
        <dbReference type="ARBA" id="ARBA00022500"/>
    </source>
</evidence>
<dbReference type="SMART" id="SM00304">
    <property type="entry name" value="HAMP"/>
    <property type="match status" value="2"/>
</dbReference>
<evidence type="ECO:0000259" key="5">
    <source>
        <dbReference type="PROSITE" id="PS50111"/>
    </source>
</evidence>
<feature type="domain" description="Methyl-accepting transducer" evidence="5">
    <location>
        <begin position="472"/>
        <end position="701"/>
    </location>
</feature>
<keyword evidence="4" id="KW-0812">Transmembrane</keyword>
<keyword evidence="4" id="KW-1133">Transmembrane helix</keyword>
<organism evidence="7 8">
    <name type="scientific">Fulvimarina manganoxydans</name>
    <dbReference type="NCBI Taxonomy" id="937218"/>
    <lineage>
        <taxon>Bacteria</taxon>
        <taxon>Pseudomonadati</taxon>
        <taxon>Pseudomonadota</taxon>
        <taxon>Alphaproteobacteria</taxon>
        <taxon>Hyphomicrobiales</taxon>
        <taxon>Aurantimonadaceae</taxon>
        <taxon>Fulvimarina</taxon>
    </lineage>
</organism>
<evidence type="ECO:0000256" key="3">
    <source>
        <dbReference type="PROSITE-ProRule" id="PRU00284"/>
    </source>
</evidence>
<dbReference type="STRING" id="937218.SAMN06297251_101130"/>
<dbReference type="Pfam" id="PF00672">
    <property type="entry name" value="HAMP"/>
    <property type="match status" value="1"/>
</dbReference>
<dbReference type="CDD" id="cd11386">
    <property type="entry name" value="MCP_signal"/>
    <property type="match status" value="1"/>
</dbReference>
<dbReference type="PANTHER" id="PTHR43531:SF11">
    <property type="entry name" value="METHYL-ACCEPTING CHEMOTAXIS PROTEIN 3"/>
    <property type="match status" value="1"/>
</dbReference>